<organism evidence="2">
    <name type="scientific">marine sediment metagenome</name>
    <dbReference type="NCBI Taxonomy" id="412755"/>
    <lineage>
        <taxon>unclassified sequences</taxon>
        <taxon>metagenomes</taxon>
        <taxon>ecological metagenomes</taxon>
    </lineage>
</organism>
<dbReference type="EMBL" id="LAZR01003178">
    <property type="protein sequence ID" value="KKN21120.1"/>
    <property type="molecule type" value="Genomic_DNA"/>
</dbReference>
<evidence type="ECO:0000256" key="1">
    <source>
        <dbReference type="SAM" id="Phobius"/>
    </source>
</evidence>
<name>A0A0F9NNP7_9ZZZZ</name>
<feature type="transmembrane region" description="Helical" evidence="1">
    <location>
        <begin position="75"/>
        <end position="93"/>
    </location>
</feature>
<feature type="transmembrane region" description="Helical" evidence="1">
    <location>
        <begin position="7"/>
        <end position="23"/>
    </location>
</feature>
<keyword evidence="1" id="KW-0812">Transmembrane</keyword>
<proteinExistence type="predicted"/>
<reference evidence="2" key="1">
    <citation type="journal article" date="2015" name="Nature">
        <title>Complex archaea that bridge the gap between prokaryotes and eukaryotes.</title>
        <authorList>
            <person name="Spang A."/>
            <person name="Saw J.H."/>
            <person name="Jorgensen S.L."/>
            <person name="Zaremba-Niedzwiedzka K."/>
            <person name="Martijn J."/>
            <person name="Lind A.E."/>
            <person name="van Eijk R."/>
            <person name="Schleper C."/>
            <person name="Guy L."/>
            <person name="Ettema T.J."/>
        </authorList>
    </citation>
    <scope>NUCLEOTIDE SEQUENCE</scope>
</reference>
<sequence>MNKIVKIALIVIGLIAAVLWYLLPPADMPAAEAANNGALNAMFWMTFILLGIAVVASLAFSLINLFSNPANLKKTLFVVVGFLIVCGIAYVLADGTDVSVPEMADRGIETSETTIKRIGMGINIFFIFTVIALGAMLWGGVRKATK</sequence>
<evidence type="ECO:0000313" key="2">
    <source>
        <dbReference type="EMBL" id="KKN21120.1"/>
    </source>
</evidence>
<gene>
    <name evidence="2" type="ORF">LCGC14_0928690</name>
</gene>
<comment type="caution">
    <text evidence="2">The sequence shown here is derived from an EMBL/GenBank/DDBJ whole genome shotgun (WGS) entry which is preliminary data.</text>
</comment>
<accession>A0A0F9NNP7</accession>
<feature type="transmembrane region" description="Helical" evidence="1">
    <location>
        <begin position="120"/>
        <end position="141"/>
    </location>
</feature>
<feature type="transmembrane region" description="Helical" evidence="1">
    <location>
        <begin position="43"/>
        <end position="63"/>
    </location>
</feature>
<dbReference type="AlphaFoldDB" id="A0A0F9NNP7"/>
<keyword evidence="1" id="KW-0472">Membrane</keyword>
<keyword evidence="1" id="KW-1133">Transmembrane helix</keyword>
<protein>
    <submittedName>
        <fullName evidence="2">Uncharacterized protein</fullName>
    </submittedName>
</protein>